<protein>
    <submittedName>
        <fullName evidence="3">Transcriptional regulator PadR-like family protein</fullName>
    </submittedName>
</protein>
<dbReference type="RefSeq" id="WP_091025321.1">
    <property type="nucleotide sequence ID" value="NZ_BKAE01000013.1"/>
</dbReference>
<feature type="region of interest" description="Disordered" evidence="1">
    <location>
        <begin position="1"/>
        <end position="83"/>
    </location>
</feature>
<accession>A0A1H0DX35</accession>
<evidence type="ECO:0000313" key="4">
    <source>
        <dbReference type="Proteomes" id="UP000199004"/>
    </source>
</evidence>
<evidence type="ECO:0000259" key="2">
    <source>
        <dbReference type="Pfam" id="PF03551"/>
    </source>
</evidence>
<organism evidence="3 4">
    <name type="scientific">Nocardioides szechwanensis</name>
    <dbReference type="NCBI Taxonomy" id="1005944"/>
    <lineage>
        <taxon>Bacteria</taxon>
        <taxon>Bacillati</taxon>
        <taxon>Actinomycetota</taxon>
        <taxon>Actinomycetes</taxon>
        <taxon>Propionibacteriales</taxon>
        <taxon>Nocardioidaceae</taxon>
        <taxon>Nocardioides</taxon>
    </lineage>
</organism>
<gene>
    <name evidence="3" type="ORF">SAMN05192576_2692</name>
</gene>
<sequence>MGNPRRNRGPQGPFQAWADGPDSIWQQHRGRGPGGPVGPEGHRGGWSGGGWGGRSSHQGPPPWLAGLFGMGQPDQRRGPRVRRGDVRTAILDVLREAGMAEEPVNGYQVIQQIEDKSGGVWRPSPGSVYPTIQQLEDEGLVEADDERGRRTLRLTAQGATYAEENAAELAAVWAPFEREGAADEGSSPGYDLKAEIGQVMGGVWQIVSSGSEQQRRAAVDVLVETRRKLYGILADGADPEVDES</sequence>
<dbReference type="AlphaFoldDB" id="A0A1H0DX35"/>
<dbReference type="SUPFAM" id="SSF46785">
    <property type="entry name" value="Winged helix' DNA-binding domain"/>
    <property type="match status" value="1"/>
</dbReference>
<dbReference type="EMBL" id="FNIC01000004">
    <property type="protein sequence ID" value="SDN74628.1"/>
    <property type="molecule type" value="Genomic_DNA"/>
</dbReference>
<evidence type="ECO:0000313" key="3">
    <source>
        <dbReference type="EMBL" id="SDN74628.1"/>
    </source>
</evidence>
<dbReference type="Pfam" id="PF03551">
    <property type="entry name" value="PadR"/>
    <property type="match status" value="1"/>
</dbReference>
<reference evidence="3 4" key="1">
    <citation type="submission" date="2016-10" db="EMBL/GenBank/DDBJ databases">
        <authorList>
            <person name="de Groot N.N."/>
        </authorList>
    </citation>
    <scope>NUCLEOTIDE SEQUENCE [LARGE SCALE GENOMIC DNA]</scope>
    <source>
        <strain evidence="3 4">CGMCC 1.11147</strain>
    </source>
</reference>
<evidence type="ECO:0000256" key="1">
    <source>
        <dbReference type="SAM" id="MobiDB-lite"/>
    </source>
</evidence>
<dbReference type="InterPro" id="IPR005149">
    <property type="entry name" value="Tscrpt_reg_PadR_N"/>
</dbReference>
<dbReference type="InterPro" id="IPR036388">
    <property type="entry name" value="WH-like_DNA-bd_sf"/>
</dbReference>
<feature type="compositionally biased region" description="Gly residues" evidence="1">
    <location>
        <begin position="32"/>
        <end position="53"/>
    </location>
</feature>
<dbReference type="Gene3D" id="1.10.10.10">
    <property type="entry name" value="Winged helix-like DNA-binding domain superfamily/Winged helix DNA-binding domain"/>
    <property type="match status" value="1"/>
</dbReference>
<feature type="compositionally biased region" description="Basic and acidic residues" evidence="1">
    <location>
        <begin position="74"/>
        <end position="83"/>
    </location>
</feature>
<dbReference type="PANTHER" id="PTHR43252:SF2">
    <property type="entry name" value="TRANSCRIPTION REGULATOR, PADR-LIKE FAMILY"/>
    <property type="match status" value="1"/>
</dbReference>
<keyword evidence="4" id="KW-1185">Reference proteome</keyword>
<feature type="domain" description="Transcription regulator PadR N-terminal" evidence="2">
    <location>
        <begin position="99"/>
        <end position="163"/>
    </location>
</feature>
<dbReference type="Proteomes" id="UP000199004">
    <property type="component" value="Unassembled WGS sequence"/>
</dbReference>
<dbReference type="InterPro" id="IPR036390">
    <property type="entry name" value="WH_DNA-bd_sf"/>
</dbReference>
<name>A0A1H0DX35_9ACTN</name>
<dbReference type="STRING" id="1005944.SAMN05192576_2692"/>
<dbReference type="OrthoDB" id="1683430at2"/>
<dbReference type="PANTHER" id="PTHR43252">
    <property type="entry name" value="TRANSCRIPTIONAL REGULATOR YQJI"/>
    <property type="match status" value="1"/>
</dbReference>
<proteinExistence type="predicted"/>